<feature type="domain" description="Sulfatase-modifying factor enzyme-like" evidence="1">
    <location>
        <begin position="5"/>
        <end position="100"/>
    </location>
</feature>
<accession>M5RGZ2</accession>
<dbReference type="SUPFAM" id="SSF56436">
    <property type="entry name" value="C-type lectin-like"/>
    <property type="match status" value="1"/>
</dbReference>
<dbReference type="EMBL" id="ANOG01000633">
    <property type="protein sequence ID" value="EMI18643.1"/>
    <property type="molecule type" value="Genomic_DNA"/>
</dbReference>
<dbReference type="PANTHER" id="PTHR23150">
    <property type="entry name" value="SULFATASE MODIFYING FACTOR 1, 2"/>
    <property type="match status" value="1"/>
</dbReference>
<gene>
    <name evidence="2" type="ORF">RMSM_04437</name>
</gene>
<dbReference type="InterPro" id="IPR042095">
    <property type="entry name" value="SUMF_sf"/>
</dbReference>
<dbReference type="InterPro" id="IPR005532">
    <property type="entry name" value="SUMF_dom"/>
</dbReference>
<dbReference type="InterPro" id="IPR016187">
    <property type="entry name" value="CTDL_fold"/>
</dbReference>
<dbReference type="InterPro" id="IPR051043">
    <property type="entry name" value="Sulfatase_Mod_Factor_Kinase"/>
</dbReference>
<protein>
    <submittedName>
        <fullName evidence="2">Formylglycine-generating sulfatase enzyme</fullName>
    </submittedName>
</protein>
<keyword evidence="3" id="KW-1185">Reference proteome</keyword>
<sequence>MVDCGSFLGKLVELGHRDTADNPPKKHILKRQFQLCRYPVTKRLYDLFDSFHCKSFDDTSHSSLDSRRPVIDITWHDAMMFAIGSGSTLLTEWEWEYSCREVGACLCDAIYLPTNIWEWQRNTYGSQTNSRSCRFGFAISNSLKERFSCREQFDPSYTDHTLGFRIARNSSESL</sequence>
<dbReference type="Pfam" id="PF03781">
    <property type="entry name" value="FGE-sulfatase"/>
    <property type="match status" value="1"/>
</dbReference>
<dbReference type="GO" id="GO:0120147">
    <property type="term" value="F:formylglycine-generating oxidase activity"/>
    <property type="evidence" value="ECO:0007669"/>
    <property type="project" value="TreeGrafter"/>
</dbReference>
<dbReference type="AlphaFoldDB" id="M5RGZ2"/>
<reference evidence="2 3" key="1">
    <citation type="journal article" date="2013" name="Mar. Genomics">
        <title>Expression of sulfatases in Rhodopirellula baltica and the diversity of sulfatases in the genus Rhodopirellula.</title>
        <authorList>
            <person name="Wegner C.E."/>
            <person name="Richter-Heitmann T."/>
            <person name="Klindworth A."/>
            <person name="Klockow C."/>
            <person name="Richter M."/>
            <person name="Achstetter T."/>
            <person name="Glockner F.O."/>
            <person name="Harder J."/>
        </authorList>
    </citation>
    <scope>NUCLEOTIDE SEQUENCE [LARGE SCALE GENOMIC DNA]</scope>
    <source>
        <strain evidence="2 3">SM1</strain>
    </source>
</reference>
<proteinExistence type="predicted"/>
<evidence type="ECO:0000313" key="2">
    <source>
        <dbReference type="EMBL" id="EMI18643.1"/>
    </source>
</evidence>
<dbReference type="Proteomes" id="UP000011991">
    <property type="component" value="Unassembled WGS sequence"/>
</dbReference>
<evidence type="ECO:0000259" key="1">
    <source>
        <dbReference type="Pfam" id="PF03781"/>
    </source>
</evidence>
<dbReference type="RefSeq" id="WP_008700474.1">
    <property type="nucleotide sequence ID" value="NZ_ANOG01000633.1"/>
</dbReference>
<evidence type="ECO:0000313" key="3">
    <source>
        <dbReference type="Proteomes" id="UP000011991"/>
    </source>
</evidence>
<dbReference type="PANTHER" id="PTHR23150:SF19">
    <property type="entry name" value="FORMYLGLYCINE-GENERATING ENZYME"/>
    <property type="match status" value="1"/>
</dbReference>
<dbReference type="Gene3D" id="3.90.1580.10">
    <property type="entry name" value="paralog of FGE (formylglycine-generating enzyme)"/>
    <property type="match status" value="2"/>
</dbReference>
<organism evidence="2 3">
    <name type="scientific">Rhodopirellula maiorica SM1</name>
    <dbReference type="NCBI Taxonomy" id="1265738"/>
    <lineage>
        <taxon>Bacteria</taxon>
        <taxon>Pseudomonadati</taxon>
        <taxon>Planctomycetota</taxon>
        <taxon>Planctomycetia</taxon>
        <taxon>Pirellulales</taxon>
        <taxon>Pirellulaceae</taxon>
        <taxon>Novipirellula</taxon>
    </lineage>
</organism>
<name>M5RGZ2_9BACT</name>
<comment type="caution">
    <text evidence="2">The sequence shown here is derived from an EMBL/GenBank/DDBJ whole genome shotgun (WGS) entry which is preliminary data.</text>
</comment>